<feature type="binding site" evidence="10">
    <location>
        <begin position="156"/>
        <end position="159"/>
    </location>
    <ligand>
        <name>substrate</name>
    </ligand>
</feature>
<evidence type="ECO:0000313" key="13">
    <source>
        <dbReference type="Proteomes" id="UP000465601"/>
    </source>
</evidence>
<evidence type="ECO:0000256" key="11">
    <source>
        <dbReference type="RuleBase" id="RU003781"/>
    </source>
</evidence>
<dbReference type="PANTHER" id="PTHR11067">
    <property type="entry name" value="INOSINE TRIPHOSPHATE PYROPHOSPHATASE/HAM1 PROTEIN"/>
    <property type="match status" value="1"/>
</dbReference>
<feature type="binding site" evidence="10">
    <location>
        <begin position="10"/>
        <end position="15"/>
    </location>
    <ligand>
        <name>substrate</name>
    </ligand>
</feature>
<feature type="binding site" evidence="10">
    <location>
        <position position="179"/>
    </location>
    <ligand>
        <name>substrate</name>
    </ligand>
</feature>
<evidence type="ECO:0000256" key="2">
    <source>
        <dbReference type="ARBA" id="ARBA00011738"/>
    </source>
</evidence>
<protein>
    <recommendedName>
        <fullName evidence="10">dITP/XTP pyrophosphatase</fullName>
        <ecNumber evidence="10">3.6.1.66</ecNumber>
    </recommendedName>
    <alternativeName>
        <fullName evidence="10">Non-canonical purine NTP pyrophosphatase</fullName>
    </alternativeName>
    <alternativeName>
        <fullName evidence="10">Non-standard purine NTP pyrophosphatase</fullName>
    </alternativeName>
    <alternativeName>
        <fullName evidence="10">Nucleoside-triphosphate diphosphatase</fullName>
    </alternativeName>
    <alternativeName>
        <fullName evidence="10">Nucleoside-triphosphate pyrophosphatase</fullName>
        <shortName evidence="10">NTPase</shortName>
    </alternativeName>
</protein>
<dbReference type="AlphaFoldDB" id="A0A833ME09"/>
<gene>
    <name evidence="12" type="ORF">F8153_07990</name>
</gene>
<dbReference type="GO" id="GO:0046872">
    <property type="term" value="F:metal ion binding"/>
    <property type="evidence" value="ECO:0007669"/>
    <property type="project" value="UniProtKB-KW"/>
</dbReference>
<dbReference type="Gene3D" id="3.90.950.10">
    <property type="match status" value="1"/>
</dbReference>
<comment type="similarity">
    <text evidence="1 10 11">Belongs to the HAM1 NTPase family.</text>
</comment>
<dbReference type="GO" id="GO:0017111">
    <property type="term" value="F:ribonucleoside triphosphate phosphatase activity"/>
    <property type="evidence" value="ECO:0007669"/>
    <property type="project" value="InterPro"/>
</dbReference>
<dbReference type="GO" id="GO:0009117">
    <property type="term" value="P:nucleotide metabolic process"/>
    <property type="evidence" value="ECO:0007669"/>
    <property type="project" value="UniProtKB-KW"/>
</dbReference>
<evidence type="ECO:0000256" key="8">
    <source>
        <dbReference type="ARBA" id="ARBA00051875"/>
    </source>
</evidence>
<evidence type="ECO:0000256" key="1">
    <source>
        <dbReference type="ARBA" id="ARBA00008023"/>
    </source>
</evidence>
<comment type="cofactor">
    <cofactor evidence="10">
        <name>Mg(2+)</name>
        <dbReference type="ChEBI" id="CHEBI:18420"/>
    </cofactor>
    <text evidence="10">Binds 1 Mg(2+) ion per subunit.</text>
</comment>
<comment type="function">
    <text evidence="10">Pyrophosphatase that catalyzes the hydrolysis of nucleoside triphosphates to their monophosphate derivatives, with a high preference for the non-canonical purine nucleotides XTP (xanthosine triphosphate), dITP (deoxyinosine triphosphate) and ITP. Seems to function as a house-cleaning enzyme that removes non-canonical purine nucleotides from the nucleotide pool, thus preventing their incorporation into DNA/RNA and avoiding chromosomal lesions.</text>
</comment>
<dbReference type="InterPro" id="IPR029001">
    <property type="entry name" value="ITPase-like_fam"/>
</dbReference>
<dbReference type="SUPFAM" id="SSF52972">
    <property type="entry name" value="ITPase-like"/>
    <property type="match status" value="1"/>
</dbReference>
<evidence type="ECO:0000256" key="9">
    <source>
        <dbReference type="ARBA" id="ARBA00052017"/>
    </source>
</evidence>
<dbReference type="GO" id="GO:0000166">
    <property type="term" value="F:nucleotide binding"/>
    <property type="evidence" value="ECO:0007669"/>
    <property type="project" value="UniProtKB-KW"/>
</dbReference>
<dbReference type="OrthoDB" id="9807456at2"/>
<dbReference type="Proteomes" id="UP000465601">
    <property type="component" value="Unassembled WGS sequence"/>
</dbReference>
<dbReference type="GO" id="GO:0009146">
    <property type="term" value="P:purine nucleoside triphosphate catabolic process"/>
    <property type="evidence" value="ECO:0007669"/>
    <property type="project" value="UniProtKB-UniRule"/>
</dbReference>
<evidence type="ECO:0000256" key="6">
    <source>
        <dbReference type="ARBA" id="ARBA00022842"/>
    </source>
</evidence>
<comment type="catalytic activity">
    <reaction evidence="9 10">
        <text>XTP + H2O = XMP + diphosphate + H(+)</text>
        <dbReference type="Rhea" id="RHEA:28610"/>
        <dbReference type="ChEBI" id="CHEBI:15377"/>
        <dbReference type="ChEBI" id="CHEBI:15378"/>
        <dbReference type="ChEBI" id="CHEBI:33019"/>
        <dbReference type="ChEBI" id="CHEBI:57464"/>
        <dbReference type="ChEBI" id="CHEBI:61314"/>
        <dbReference type="EC" id="3.6.1.66"/>
    </reaction>
</comment>
<dbReference type="HAMAP" id="MF_01405">
    <property type="entry name" value="Non_canon_purine_NTPase"/>
    <property type="match status" value="1"/>
</dbReference>
<feature type="active site" description="Proton acceptor" evidence="10">
    <location>
        <position position="73"/>
    </location>
</feature>
<feature type="binding site" evidence="10">
    <location>
        <position position="74"/>
    </location>
    <ligand>
        <name>substrate</name>
    </ligand>
</feature>
<name>A0A833ME09_9FIRM</name>
<keyword evidence="6 10" id="KW-0460">Magnesium</keyword>
<dbReference type="CDD" id="cd00515">
    <property type="entry name" value="HAM1"/>
    <property type="match status" value="1"/>
</dbReference>
<accession>A0A833ME09</accession>
<dbReference type="NCBIfam" id="NF011397">
    <property type="entry name" value="PRK14822.1"/>
    <property type="match status" value="1"/>
</dbReference>
<dbReference type="InterPro" id="IPR002637">
    <property type="entry name" value="RdgB/HAM1"/>
</dbReference>
<evidence type="ECO:0000256" key="5">
    <source>
        <dbReference type="ARBA" id="ARBA00022801"/>
    </source>
</evidence>
<evidence type="ECO:0000256" key="3">
    <source>
        <dbReference type="ARBA" id="ARBA00022723"/>
    </source>
</evidence>
<evidence type="ECO:0000313" key="12">
    <source>
        <dbReference type="EMBL" id="KAB3530029.1"/>
    </source>
</evidence>
<dbReference type="EC" id="3.6.1.66" evidence="10"/>
<keyword evidence="4 10" id="KW-0547">Nucleotide-binding</keyword>
<proteinExistence type="inferred from homology"/>
<keyword evidence="5 10" id="KW-0378">Hydrolase</keyword>
<dbReference type="NCBIfam" id="TIGR00042">
    <property type="entry name" value="RdgB/HAM1 family non-canonical purine NTP pyrophosphatase"/>
    <property type="match status" value="1"/>
</dbReference>
<keyword evidence="7 10" id="KW-0546">Nucleotide metabolism</keyword>
<dbReference type="GO" id="GO:0005829">
    <property type="term" value="C:cytosol"/>
    <property type="evidence" value="ECO:0007669"/>
    <property type="project" value="TreeGrafter"/>
</dbReference>
<feature type="binding site" evidence="10">
    <location>
        <begin position="184"/>
        <end position="185"/>
    </location>
    <ligand>
        <name>substrate</name>
    </ligand>
</feature>
<dbReference type="GO" id="GO:0036222">
    <property type="term" value="F:XTP diphosphatase activity"/>
    <property type="evidence" value="ECO:0007669"/>
    <property type="project" value="UniProtKB-UniRule"/>
</dbReference>
<keyword evidence="3 10" id="KW-0479">Metal-binding</keyword>
<reference evidence="12 13" key="1">
    <citation type="submission" date="2019-10" db="EMBL/GenBank/DDBJ databases">
        <title>Alkaliphilus serpentinus sp. nov. and Alkaliphilus pronyensis sp. nov., two novel anaerobic alkaliphilic species isolated from the serpentinized-hosted hydrothermal field of the Prony Bay (New Caledonia).</title>
        <authorList>
            <person name="Postec A."/>
        </authorList>
    </citation>
    <scope>NUCLEOTIDE SEQUENCE [LARGE SCALE GENOMIC DNA]</scope>
    <source>
        <strain evidence="12 13">LacT</strain>
    </source>
</reference>
<comment type="caution">
    <text evidence="12">The sequence shown here is derived from an EMBL/GenBank/DDBJ whole genome shotgun (WGS) entry which is preliminary data.</text>
</comment>
<dbReference type="EMBL" id="WBZB01000024">
    <property type="protein sequence ID" value="KAB3530029.1"/>
    <property type="molecule type" value="Genomic_DNA"/>
</dbReference>
<dbReference type="GO" id="GO:0035870">
    <property type="term" value="F:dITP diphosphatase activity"/>
    <property type="evidence" value="ECO:0007669"/>
    <property type="project" value="UniProtKB-UniRule"/>
</dbReference>
<evidence type="ECO:0000256" key="7">
    <source>
        <dbReference type="ARBA" id="ARBA00023080"/>
    </source>
</evidence>
<dbReference type="Pfam" id="PF01725">
    <property type="entry name" value="Ham1p_like"/>
    <property type="match status" value="1"/>
</dbReference>
<dbReference type="InterPro" id="IPR020922">
    <property type="entry name" value="dITP/XTP_pyrophosphatase"/>
</dbReference>
<comment type="catalytic activity">
    <reaction evidence="8 10">
        <text>dITP + H2O = dIMP + diphosphate + H(+)</text>
        <dbReference type="Rhea" id="RHEA:28342"/>
        <dbReference type="ChEBI" id="CHEBI:15377"/>
        <dbReference type="ChEBI" id="CHEBI:15378"/>
        <dbReference type="ChEBI" id="CHEBI:33019"/>
        <dbReference type="ChEBI" id="CHEBI:61194"/>
        <dbReference type="ChEBI" id="CHEBI:61382"/>
        <dbReference type="EC" id="3.6.1.66"/>
    </reaction>
</comment>
<evidence type="ECO:0000256" key="4">
    <source>
        <dbReference type="ARBA" id="ARBA00022741"/>
    </source>
</evidence>
<keyword evidence="13" id="KW-1185">Reference proteome</keyword>
<dbReference type="GO" id="GO:0036220">
    <property type="term" value="F:ITP diphosphatase activity"/>
    <property type="evidence" value="ECO:0007669"/>
    <property type="project" value="UniProtKB-UniRule"/>
</dbReference>
<organism evidence="12 13">
    <name type="scientific">Alkaliphilus serpentinus</name>
    <dbReference type="NCBI Taxonomy" id="1482731"/>
    <lineage>
        <taxon>Bacteria</taxon>
        <taxon>Bacillati</taxon>
        <taxon>Bacillota</taxon>
        <taxon>Clostridia</taxon>
        <taxon>Peptostreptococcales</taxon>
        <taxon>Natronincolaceae</taxon>
        <taxon>Alkaliphilus</taxon>
    </lineage>
</organism>
<feature type="binding site" evidence="10">
    <location>
        <position position="73"/>
    </location>
    <ligand>
        <name>Mg(2+)</name>
        <dbReference type="ChEBI" id="CHEBI:18420"/>
    </ligand>
</feature>
<sequence length="199" mass="21955">MKKEILVIATGNLHKLEEIKKILADFPYDIKSMKDVGLEGLEIIEDGSTFEENALIKAKTIMKKTGYMSIGDDSGLEVEALNNQPGIYSARFAGEPSNDEKNNQKLLALMEGIPLEDRGGRFVCAMAVAFPNGEEIILRGECEGVIGFEKKGVNGFGYDPLFIVPQYNQTFAELGSEIKNKISHRAKALEKLKKELTPS</sequence>
<comment type="subunit">
    <text evidence="2 10">Homodimer.</text>
</comment>
<dbReference type="PANTHER" id="PTHR11067:SF9">
    <property type="entry name" value="INOSINE TRIPHOSPHATE PYROPHOSPHATASE"/>
    <property type="match status" value="1"/>
</dbReference>
<evidence type="ECO:0000256" key="10">
    <source>
        <dbReference type="HAMAP-Rule" id="MF_01405"/>
    </source>
</evidence>
<comment type="catalytic activity">
    <reaction evidence="10">
        <text>ITP + H2O = IMP + diphosphate + H(+)</text>
        <dbReference type="Rhea" id="RHEA:29399"/>
        <dbReference type="ChEBI" id="CHEBI:15377"/>
        <dbReference type="ChEBI" id="CHEBI:15378"/>
        <dbReference type="ChEBI" id="CHEBI:33019"/>
        <dbReference type="ChEBI" id="CHEBI:58053"/>
        <dbReference type="ChEBI" id="CHEBI:61402"/>
        <dbReference type="EC" id="3.6.1.66"/>
    </reaction>
</comment>
<dbReference type="FunFam" id="3.90.950.10:FF:000001">
    <property type="entry name" value="dITP/XTP pyrophosphatase"/>
    <property type="match status" value="1"/>
</dbReference>
<comment type="caution">
    <text evidence="10">Lacks conserved residue(s) required for the propagation of feature annotation.</text>
</comment>